<dbReference type="RefSeq" id="WP_055118495.1">
    <property type="nucleotide sequence ID" value="NZ_CXWA01000008.1"/>
</dbReference>
<reference evidence="3" key="1">
    <citation type="submission" date="2015-07" db="EMBL/GenBank/DDBJ databases">
        <authorList>
            <person name="Rodrigo-Torres Lidia"/>
            <person name="Arahal R.David."/>
        </authorList>
    </citation>
    <scope>NUCLEOTIDE SEQUENCE [LARGE SCALE GENOMIC DNA]</scope>
    <source>
        <strain evidence="3">CECT 5096</strain>
    </source>
</reference>
<feature type="compositionally biased region" description="Basic and acidic residues" evidence="1">
    <location>
        <begin position="1"/>
        <end position="13"/>
    </location>
</feature>
<evidence type="ECO:0000313" key="2">
    <source>
        <dbReference type="EMBL" id="CTQ75611.1"/>
    </source>
</evidence>
<evidence type="ECO:0000313" key="3">
    <source>
        <dbReference type="Proteomes" id="UP000049983"/>
    </source>
</evidence>
<dbReference type="PANTHER" id="PTHR47017:SF1">
    <property type="entry name" value="ACYL-COA"/>
    <property type="match status" value="1"/>
</dbReference>
<proteinExistence type="predicted"/>
<accession>A0A0M7AX47</accession>
<dbReference type="InterPro" id="IPR007434">
    <property type="entry name" value="FemAB-like"/>
</dbReference>
<dbReference type="Gene3D" id="3.40.630.30">
    <property type="match status" value="1"/>
</dbReference>
<dbReference type="EMBL" id="CXWC01000012">
    <property type="protein sequence ID" value="CTQ75611.1"/>
    <property type="molecule type" value="Genomic_DNA"/>
</dbReference>
<dbReference type="OrthoDB" id="9776898at2"/>
<evidence type="ECO:0008006" key="4">
    <source>
        <dbReference type="Google" id="ProtNLM"/>
    </source>
</evidence>
<evidence type="ECO:0000256" key="1">
    <source>
        <dbReference type="SAM" id="MobiDB-lite"/>
    </source>
</evidence>
<organism evidence="2 3">
    <name type="scientific">Roseibium album</name>
    <dbReference type="NCBI Taxonomy" id="311410"/>
    <lineage>
        <taxon>Bacteria</taxon>
        <taxon>Pseudomonadati</taxon>
        <taxon>Pseudomonadota</taxon>
        <taxon>Alphaproteobacteria</taxon>
        <taxon>Hyphomicrobiales</taxon>
        <taxon>Stappiaceae</taxon>
        <taxon>Roseibium</taxon>
    </lineage>
</organism>
<name>A0A0M7AX47_9HYPH</name>
<dbReference type="Proteomes" id="UP000049983">
    <property type="component" value="Unassembled WGS sequence"/>
</dbReference>
<dbReference type="GeneID" id="97671753"/>
<dbReference type="AlphaFoldDB" id="A0A0M7AX47"/>
<dbReference type="Pfam" id="PF04339">
    <property type="entry name" value="FemAB_like"/>
    <property type="match status" value="1"/>
</dbReference>
<keyword evidence="3" id="KW-1185">Reference proteome</keyword>
<dbReference type="PANTHER" id="PTHR47017">
    <property type="entry name" value="ACYL-COA"/>
    <property type="match status" value="1"/>
</dbReference>
<dbReference type="STRING" id="311410.LA5095_04240"/>
<gene>
    <name evidence="2" type="ORF">LA5096_04463</name>
</gene>
<sequence>MSSSHSEESKDPDADGGGPTASLRILSSLKDVSSDAWDAVANPGWKLSESGALEKTDQCHLPGQSTASELASLLGSEVEPFSEDKSFNPFLSHSFLYSLEESGCATNATGWLPRHMLLEDETGAVLGAVPAYLKSHSQGEYVFDHSWADAFYRAGGDYYPKLQISVPFTPATGRRFLIGPGINREAGLQALAAGLVQVCQRTGASSVHATFLTKGEWDGLGELGYLQRTDQQFHWENHGYESFDEFLTDLASRKRKAIKKERREALCADGIEVEWVTGPDLTEAHWDAFYGFYMDTGSRKWGRPYLNRNFFSLINDRLAERTLLILAKRHGRYIAGALNFIGSETLFGRHWGCCEDHPFLHFELCYYQAIDFAIANGLKRVEAGAQGAHKLARGYLPATTYSAHWIAHEGLHQAVADYLEQERFAVERENEALADQAPFKKGD</sequence>
<protein>
    <recommendedName>
        <fullName evidence="4">N-acetyltransferase</fullName>
    </recommendedName>
</protein>
<dbReference type="InterPro" id="IPR016181">
    <property type="entry name" value="Acyl_CoA_acyltransferase"/>
</dbReference>
<dbReference type="SUPFAM" id="SSF55729">
    <property type="entry name" value="Acyl-CoA N-acyltransferases (Nat)"/>
    <property type="match status" value="1"/>
</dbReference>
<feature type="region of interest" description="Disordered" evidence="1">
    <location>
        <begin position="1"/>
        <end position="22"/>
    </location>
</feature>